<organism evidence="1 2">
    <name type="scientific">Suillus subaureus</name>
    <dbReference type="NCBI Taxonomy" id="48587"/>
    <lineage>
        <taxon>Eukaryota</taxon>
        <taxon>Fungi</taxon>
        <taxon>Dikarya</taxon>
        <taxon>Basidiomycota</taxon>
        <taxon>Agaricomycotina</taxon>
        <taxon>Agaricomycetes</taxon>
        <taxon>Agaricomycetidae</taxon>
        <taxon>Boletales</taxon>
        <taxon>Suillineae</taxon>
        <taxon>Suillaceae</taxon>
        <taxon>Suillus</taxon>
    </lineage>
</organism>
<proteinExistence type="predicted"/>
<gene>
    <name evidence="1" type="ORF">BJ212DRAFT_1298942</name>
</gene>
<protein>
    <submittedName>
        <fullName evidence="1">Uncharacterized protein</fullName>
    </submittedName>
</protein>
<evidence type="ECO:0000313" key="2">
    <source>
        <dbReference type="Proteomes" id="UP000807769"/>
    </source>
</evidence>
<evidence type="ECO:0000313" key="1">
    <source>
        <dbReference type="EMBL" id="KAG1818098.1"/>
    </source>
</evidence>
<accession>A0A9P7EDE5</accession>
<keyword evidence="2" id="KW-1185">Reference proteome</keyword>
<dbReference type="AlphaFoldDB" id="A0A9P7EDE5"/>
<dbReference type="GeneID" id="64626785"/>
<sequence length="131" mass="14684">MCMTWRVIEARHQIYLDTRCPRQEEATGNSNSGETAQGIEDVIKIKEERSSKIHPEANPPRLILARMPLVLVQRSGASGYKLFIKNTLSLDSQIYGIFTNIPGMNALTRGGEITLDFDLKHILKCITLNNG</sequence>
<name>A0A9P7EDE5_9AGAM</name>
<comment type="caution">
    <text evidence="1">The sequence shown here is derived from an EMBL/GenBank/DDBJ whole genome shotgun (WGS) entry which is preliminary data.</text>
</comment>
<dbReference type="Proteomes" id="UP000807769">
    <property type="component" value="Unassembled WGS sequence"/>
</dbReference>
<reference evidence="1" key="1">
    <citation type="journal article" date="2020" name="New Phytol.">
        <title>Comparative genomics reveals dynamic genome evolution in host specialist ectomycorrhizal fungi.</title>
        <authorList>
            <person name="Lofgren L.A."/>
            <person name="Nguyen N.H."/>
            <person name="Vilgalys R."/>
            <person name="Ruytinx J."/>
            <person name="Liao H.L."/>
            <person name="Branco S."/>
            <person name="Kuo A."/>
            <person name="LaButti K."/>
            <person name="Lipzen A."/>
            <person name="Andreopoulos W."/>
            <person name="Pangilinan J."/>
            <person name="Riley R."/>
            <person name="Hundley H."/>
            <person name="Na H."/>
            <person name="Barry K."/>
            <person name="Grigoriev I.V."/>
            <person name="Stajich J.E."/>
            <person name="Kennedy P.G."/>
        </authorList>
    </citation>
    <scope>NUCLEOTIDE SEQUENCE</scope>
    <source>
        <strain evidence="1">MN1</strain>
    </source>
</reference>
<dbReference type="RefSeq" id="XP_041194158.1">
    <property type="nucleotide sequence ID" value="XM_041332768.1"/>
</dbReference>
<dbReference type="EMBL" id="JABBWG010000012">
    <property type="protein sequence ID" value="KAG1818098.1"/>
    <property type="molecule type" value="Genomic_DNA"/>
</dbReference>